<proteinExistence type="predicted"/>
<evidence type="ECO:0000313" key="2">
    <source>
        <dbReference type="Proteomes" id="UP000642910"/>
    </source>
</evidence>
<name>A0ABS0F2M8_9BACL</name>
<gene>
    <name evidence="1" type="ORF">IW967_06700</name>
</gene>
<comment type="caution">
    <text evidence="1">The sequence shown here is derived from an EMBL/GenBank/DDBJ whole genome shotgun (WGS) entry which is preliminary data.</text>
</comment>
<reference evidence="1 2" key="1">
    <citation type="submission" date="2020-11" db="EMBL/GenBank/DDBJ databases">
        <title>Genomic insight of Alicyclobacillus mali FL 18 reveals a new arsenic-resistant strain, with potential in environmental biotechnology.</title>
        <authorList>
            <person name="Fiorentino G."/>
            <person name="Gallo G."/>
            <person name="Aulitto M."/>
        </authorList>
    </citation>
    <scope>NUCLEOTIDE SEQUENCE [LARGE SCALE GENOMIC DNA]</scope>
    <source>
        <strain evidence="1 2">FL 18</strain>
    </source>
</reference>
<accession>A0ABS0F2M8</accession>
<evidence type="ECO:0000313" key="1">
    <source>
        <dbReference type="EMBL" id="MBF8377552.1"/>
    </source>
</evidence>
<protein>
    <submittedName>
        <fullName evidence="1">Uncharacterized protein</fullName>
    </submittedName>
</protein>
<dbReference type="RefSeq" id="WP_012810632.1">
    <property type="nucleotide sequence ID" value="NZ_JADPKZ010000037.1"/>
</dbReference>
<dbReference type="EMBL" id="JADPKZ010000037">
    <property type="protein sequence ID" value="MBF8377552.1"/>
    <property type="molecule type" value="Genomic_DNA"/>
</dbReference>
<sequence>MRWLRLAFRLFRVASTAYALWNASRLTRALYLGRLAWRAIRRKPLFDRPPRVVIEYVGAKSPYIYRRRGWRRIRSADRAEP</sequence>
<keyword evidence="2" id="KW-1185">Reference proteome</keyword>
<dbReference type="Proteomes" id="UP000642910">
    <property type="component" value="Unassembled WGS sequence"/>
</dbReference>
<organism evidence="1 2">
    <name type="scientific">Alicyclobacillus mali</name>
    <name type="common">ex Roth et al. 2021</name>
    <dbReference type="NCBI Taxonomy" id="1123961"/>
    <lineage>
        <taxon>Bacteria</taxon>
        <taxon>Bacillati</taxon>
        <taxon>Bacillota</taxon>
        <taxon>Bacilli</taxon>
        <taxon>Bacillales</taxon>
        <taxon>Alicyclobacillaceae</taxon>
        <taxon>Alicyclobacillus</taxon>
    </lineage>
</organism>